<dbReference type="EMBL" id="LT853700">
    <property type="protein sequence ID" value="SMQ54246.1"/>
    <property type="molecule type" value="Genomic_DNA"/>
</dbReference>
<reference evidence="2 3" key="1">
    <citation type="submission" date="2016-06" db="EMBL/GenBank/DDBJ databases">
        <authorList>
            <person name="Kjaerup R.B."/>
            <person name="Dalgaard T.S."/>
            <person name="Juul-Madsen H.R."/>
        </authorList>
    </citation>
    <scope>NUCLEOTIDE SEQUENCE [LARGE SCALE GENOMIC DNA]</scope>
</reference>
<feature type="compositionally biased region" description="Low complexity" evidence="1">
    <location>
        <begin position="50"/>
        <end position="60"/>
    </location>
</feature>
<sequence length="398" mass="44061">MEAILFYGDGGHRDEATRRQVRSVAAQYSHRIGPRKRKAAVKPPTKAEEQQAQQLQQQQQQDDKYKKIASVPPAAGDASGSRVGAAGPSQPPTYYPNHPPPQPLAFVAQHPSHDAAPPDSGPPGVAGARPLPNVRWQPHWQPAPYAPGGPEGLERPVSEGHPQRHNGTYPPQYPHPPQYHPQHDPYQQHHQQQHHYQYPQPQPQPQSQEQQRPESSRALHTPQAAPASYFDYNAPRPQSQSTTSSSAIRLPEYSWTEYPRYSPHSESFGSMTPSPERPKPNDRRSADFPRPSLPMPILTRPEPPRTTPISGEPPPPSPTAAEGLDVFLTGRKRPTSRPEQRGTGKEREVENTLTPLGQAPQGDMRMQVSRMASSAELPPLAMPPRDVRQDSSLARTPG</sequence>
<feature type="compositionally biased region" description="Basic and acidic residues" evidence="1">
    <location>
        <begin position="336"/>
        <end position="350"/>
    </location>
</feature>
<feature type="compositionally biased region" description="Basic and acidic residues" evidence="1">
    <location>
        <begin position="152"/>
        <end position="162"/>
    </location>
</feature>
<dbReference type="AlphaFoldDB" id="A0A1X7S3H9"/>
<keyword evidence="3" id="KW-1185">Reference proteome</keyword>
<dbReference type="PRINTS" id="PR01217">
    <property type="entry name" value="PRICHEXTENSN"/>
</dbReference>
<evidence type="ECO:0000313" key="2">
    <source>
        <dbReference type="EMBL" id="SMQ54246.1"/>
    </source>
</evidence>
<feature type="compositionally biased region" description="Pro residues" evidence="1">
    <location>
        <begin position="89"/>
        <end position="103"/>
    </location>
</feature>
<gene>
    <name evidence="2" type="ORF">ZT3D7_G9401</name>
</gene>
<proteinExistence type="predicted"/>
<protein>
    <submittedName>
        <fullName evidence="2">Uncharacterized protein</fullName>
    </submittedName>
</protein>
<feature type="region of interest" description="Disordered" evidence="1">
    <location>
        <begin position="1"/>
        <end position="398"/>
    </location>
</feature>
<feature type="compositionally biased region" description="Basic and acidic residues" evidence="1">
    <location>
        <begin position="276"/>
        <end position="287"/>
    </location>
</feature>
<name>A0A1X7S3H9_ZYMT9</name>
<feature type="compositionally biased region" description="Polar residues" evidence="1">
    <location>
        <begin position="264"/>
        <end position="273"/>
    </location>
</feature>
<dbReference type="Proteomes" id="UP000215127">
    <property type="component" value="Chromosome 9"/>
</dbReference>
<feature type="compositionally biased region" description="Low complexity" evidence="1">
    <location>
        <begin position="188"/>
        <end position="210"/>
    </location>
</feature>
<accession>A0A1X7S3H9</accession>
<evidence type="ECO:0000313" key="3">
    <source>
        <dbReference type="Proteomes" id="UP000215127"/>
    </source>
</evidence>
<evidence type="ECO:0000256" key="1">
    <source>
        <dbReference type="SAM" id="MobiDB-lite"/>
    </source>
</evidence>
<organism evidence="2 3">
    <name type="scientific">Zymoseptoria tritici (strain ST99CH_3D7)</name>
    <dbReference type="NCBI Taxonomy" id="1276538"/>
    <lineage>
        <taxon>Eukaryota</taxon>
        <taxon>Fungi</taxon>
        <taxon>Dikarya</taxon>
        <taxon>Ascomycota</taxon>
        <taxon>Pezizomycotina</taxon>
        <taxon>Dothideomycetes</taxon>
        <taxon>Dothideomycetidae</taxon>
        <taxon>Mycosphaerellales</taxon>
        <taxon>Mycosphaerellaceae</taxon>
        <taxon>Zymoseptoria</taxon>
    </lineage>
</organism>